<dbReference type="Proteomes" id="UP000198569">
    <property type="component" value="Unassembled WGS sequence"/>
</dbReference>
<evidence type="ECO:0008006" key="4">
    <source>
        <dbReference type="Google" id="ProtNLM"/>
    </source>
</evidence>
<organism evidence="2 3">
    <name type="scientific">Flavobacterium degerlachei</name>
    <dbReference type="NCBI Taxonomy" id="229203"/>
    <lineage>
        <taxon>Bacteria</taxon>
        <taxon>Pseudomonadati</taxon>
        <taxon>Bacteroidota</taxon>
        <taxon>Flavobacteriia</taxon>
        <taxon>Flavobacteriales</taxon>
        <taxon>Flavobacteriaceae</taxon>
        <taxon>Flavobacterium</taxon>
    </lineage>
</organism>
<protein>
    <recommendedName>
        <fullName evidence="4">Chain length determinant protein</fullName>
    </recommendedName>
</protein>
<dbReference type="EMBL" id="FNMV01000001">
    <property type="protein sequence ID" value="SDW11045.1"/>
    <property type="molecule type" value="Genomic_DNA"/>
</dbReference>
<dbReference type="OrthoDB" id="1452530at2"/>
<keyword evidence="3" id="KW-1185">Reference proteome</keyword>
<gene>
    <name evidence="2" type="ORF">SAMN05444338_101272</name>
</gene>
<keyword evidence="1" id="KW-0812">Transmembrane</keyword>
<feature type="transmembrane region" description="Helical" evidence="1">
    <location>
        <begin position="41"/>
        <end position="63"/>
    </location>
</feature>
<feature type="transmembrane region" description="Helical" evidence="1">
    <location>
        <begin position="299"/>
        <end position="319"/>
    </location>
</feature>
<dbReference type="STRING" id="229203.SAMN05444338_101272"/>
<dbReference type="AlphaFoldDB" id="A0A1H2QV98"/>
<proteinExistence type="predicted"/>
<sequence length="329" mass="37856">MSVNLPQHNPNDQEIDLTQISKKIKSFFQGINTLIFNCIRFFVKNAVVIAILLIVGFGLGLFLDKTQKKFDHQIIVTPNFKSADYLYSKINLLNAKIIERDTAFLKRSVGLKHPEILKGIKIKPITDVYKFIENKTENFELIKLMAEAGDINKILEDNLTSKNYTNHEIIVKTDELASDESTIQPILNFLNESDYFKKIQIEEFKNTQIKLSQNDTIISQIDAVLNGFSSSVNRNQQSDKLVYYNENTQLNDVIKTKEALIYQQGVLRVDLIGMDKIIKENSATLNIENRSSINGKLKLVLPILFLLSFIFIHLFLKYYKSQMRKAQLI</sequence>
<name>A0A1H2QV98_9FLAO</name>
<evidence type="ECO:0000256" key="1">
    <source>
        <dbReference type="SAM" id="Phobius"/>
    </source>
</evidence>
<keyword evidence="1" id="KW-0472">Membrane</keyword>
<keyword evidence="1" id="KW-1133">Transmembrane helix</keyword>
<accession>A0A1H2QV98</accession>
<reference evidence="3" key="1">
    <citation type="submission" date="2016-10" db="EMBL/GenBank/DDBJ databases">
        <authorList>
            <person name="Varghese N."/>
            <person name="Submissions S."/>
        </authorList>
    </citation>
    <scope>NUCLEOTIDE SEQUENCE [LARGE SCALE GENOMIC DNA]</scope>
    <source>
        <strain evidence="3">DSM 15718</strain>
    </source>
</reference>
<evidence type="ECO:0000313" key="3">
    <source>
        <dbReference type="Proteomes" id="UP000198569"/>
    </source>
</evidence>
<evidence type="ECO:0000313" key="2">
    <source>
        <dbReference type="EMBL" id="SDW11045.1"/>
    </source>
</evidence>